<protein>
    <submittedName>
        <fullName evidence="2">Kinase-like protein</fullName>
    </submittedName>
</protein>
<comment type="caution">
    <text evidence="2">The sequence shown here is derived from an EMBL/GenBank/DDBJ whole genome shotgun (WGS) entry which is preliminary data.</text>
</comment>
<keyword evidence="3" id="KW-1185">Reference proteome</keyword>
<dbReference type="InterPro" id="IPR000719">
    <property type="entry name" value="Prot_kinase_dom"/>
</dbReference>
<keyword evidence="2" id="KW-0418">Kinase</keyword>
<dbReference type="OrthoDB" id="2802347at2759"/>
<proteinExistence type="predicted"/>
<dbReference type="InterPro" id="IPR011009">
    <property type="entry name" value="Kinase-like_dom_sf"/>
</dbReference>
<reference evidence="2 3" key="1">
    <citation type="submission" date="2021-08" db="EMBL/GenBank/DDBJ databases">
        <title>Draft Genome Sequence of Phanerochaete sordida strain YK-624.</title>
        <authorList>
            <person name="Mori T."/>
            <person name="Dohra H."/>
            <person name="Suzuki T."/>
            <person name="Kawagishi H."/>
            <person name="Hirai H."/>
        </authorList>
    </citation>
    <scope>NUCLEOTIDE SEQUENCE [LARGE SCALE GENOMIC DNA]</scope>
    <source>
        <strain evidence="2 3">YK-624</strain>
    </source>
</reference>
<sequence length="378" mass="42362">MGAILAPLLNDPREAAGGISLSKSERDAILERSFNLVLEMVDAARQHDVTLQVAGVALTRAQFNVLFAEVNRAIKGFAVRNGLRVLDVQDLGTALQVCGWQIAGTHWTDVHQGSFCVAIKEYRRLPSRDAKKAMDRIIPVLKSWSGCKLYDHPNINVIVGVNNKALMGFAEATEWAENRCIRIYTVDHPEVLDADVYKLLAEAAEGIIHLHENDVIHGNMKGSNILISEDGHALVTDYGLSRIILAAERELKIPAWAIERDSYYCRWRAPEASDYHAPTIASDVWEFGMTILEVLTGTNPYPEIRSDNGVCVTVGWPGYSGPKRPVCDQISDELWAAMQRCWHNKPEDRTTMAAIRDALRREEQQRRERPADKIPMEI</sequence>
<dbReference type="InterPro" id="IPR051681">
    <property type="entry name" value="Ser/Thr_Kinases-Pseudokinases"/>
</dbReference>
<gene>
    <name evidence="2" type="ORF">PsYK624_078920</name>
</gene>
<dbReference type="InterPro" id="IPR001245">
    <property type="entry name" value="Ser-Thr/Tyr_kinase_cat_dom"/>
</dbReference>
<dbReference type="GO" id="GO:0005524">
    <property type="term" value="F:ATP binding"/>
    <property type="evidence" value="ECO:0007669"/>
    <property type="project" value="InterPro"/>
</dbReference>
<feature type="domain" description="Protein kinase" evidence="1">
    <location>
        <begin position="83"/>
        <end position="359"/>
    </location>
</feature>
<dbReference type="Pfam" id="PF07714">
    <property type="entry name" value="PK_Tyr_Ser-Thr"/>
    <property type="match status" value="1"/>
</dbReference>
<dbReference type="AlphaFoldDB" id="A0A9P3GBI5"/>
<organism evidence="2 3">
    <name type="scientific">Phanerochaete sordida</name>
    <dbReference type="NCBI Taxonomy" id="48140"/>
    <lineage>
        <taxon>Eukaryota</taxon>
        <taxon>Fungi</taxon>
        <taxon>Dikarya</taxon>
        <taxon>Basidiomycota</taxon>
        <taxon>Agaricomycotina</taxon>
        <taxon>Agaricomycetes</taxon>
        <taxon>Polyporales</taxon>
        <taxon>Phanerochaetaceae</taxon>
        <taxon>Phanerochaete</taxon>
    </lineage>
</organism>
<evidence type="ECO:0000259" key="1">
    <source>
        <dbReference type="PROSITE" id="PS50011"/>
    </source>
</evidence>
<dbReference type="Proteomes" id="UP000703269">
    <property type="component" value="Unassembled WGS sequence"/>
</dbReference>
<dbReference type="Gene3D" id="1.10.510.10">
    <property type="entry name" value="Transferase(Phosphotransferase) domain 1"/>
    <property type="match status" value="1"/>
</dbReference>
<dbReference type="PANTHER" id="PTHR44329">
    <property type="entry name" value="SERINE/THREONINE-PROTEIN KINASE TNNI3K-RELATED"/>
    <property type="match status" value="1"/>
</dbReference>
<evidence type="ECO:0000313" key="2">
    <source>
        <dbReference type="EMBL" id="GJE91741.1"/>
    </source>
</evidence>
<accession>A0A9P3GBI5</accession>
<dbReference type="GO" id="GO:0004674">
    <property type="term" value="F:protein serine/threonine kinase activity"/>
    <property type="evidence" value="ECO:0007669"/>
    <property type="project" value="TreeGrafter"/>
</dbReference>
<dbReference type="PROSITE" id="PS50011">
    <property type="entry name" value="PROTEIN_KINASE_DOM"/>
    <property type="match status" value="1"/>
</dbReference>
<name>A0A9P3GBI5_9APHY</name>
<dbReference type="PANTHER" id="PTHR44329:SF214">
    <property type="entry name" value="PROTEIN KINASE DOMAIN-CONTAINING PROTEIN"/>
    <property type="match status" value="1"/>
</dbReference>
<dbReference type="SUPFAM" id="SSF56112">
    <property type="entry name" value="Protein kinase-like (PK-like)"/>
    <property type="match status" value="1"/>
</dbReference>
<evidence type="ECO:0000313" key="3">
    <source>
        <dbReference type="Proteomes" id="UP000703269"/>
    </source>
</evidence>
<dbReference type="EMBL" id="BPQB01000022">
    <property type="protein sequence ID" value="GJE91741.1"/>
    <property type="molecule type" value="Genomic_DNA"/>
</dbReference>
<keyword evidence="2" id="KW-0808">Transferase</keyword>